<gene>
    <name evidence="8" type="ORF">SAMN05444280_11156</name>
</gene>
<dbReference type="CDD" id="cd02440">
    <property type="entry name" value="AdoMet_MTases"/>
    <property type="match status" value="1"/>
</dbReference>
<dbReference type="OrthoDB" id="5383291at2"/>
<dbReference type="SUPFAM" id="SSF53335">
    <property type="entry name" value="S-adenosyl-L-methionine-dependent methyltransferases"/>
    <property type="match status" value="1"/>
</dbReference>
<keyword evidence="1 6" id="KW-0963">Cytoplasm</keyword>
<dbReference type="InterPro" id="IPR050210">
    <property type="entry name" value="tRNA_Adenine-N(6)_MTase"/>
</dbReference>
<dbReference type="PROSITE" id="PS00092">
    <property type="entry name" value="N6_MTASE"/>
    <property type="match status" value="1"/>
</dbReference>
<evidence type="ECO:0000256" key="6">
    <source>
        <dbReference type="HAMAP-Rule" id="MF_01872"/>
    </source>
</evidence>
<evidence type="ECO:0000313" key="9">
    <source>
        <dbReference type="Proteomes" id="UP000184050"/>
    </source>
</evidence>
<dbReference type="HAMAP" id="MF_01872">
    <property type="entry name" value="tRNA_methyltr_YfiC"/>
    <property type="match status" value="1"/>
</dbReference>
<evidence type="ECO:0000256" key="3">
    <source>
        <dbReference type="ARBA" id="ARBA00022679"/>
    </source>
</evidence>
<dbReference type="PRINTS" id="PR00507">
    <property type="entry name" value="N12N6MTFRASE"/>
</dbReference>
<evidence type="ECO:0000256" key="2">
    <source>
        <dbReference type="ARBA" id="ARBA00022603"/>
    </source>
</evidence>
<dbReference type="GO" id="GO:0032259">
    <property type="term" value="P:methylation"/>
    <property type="evidence" value="ECO:0007669"/>
    <property type="project" value="UniProtKB-KW"/>
</dbReference>
<comment type="subcellular location">
    <subcellularLocation>
        <location evidence="6">Cytoplasm</location>
    </subcellularLocation>
</comment>
<comment type="function">
    <text evidence="6">Specifically methylates the adenine in position 37 of tRNA(1)(Val) (anticodon cmo5UAC).</text>
</comment>
<comment type="catalytic activity">
    <reaction evidence="6">
        <text>adenosine(37) in tRNA1(Val) + S-adenosyl-L-methionine = N(6)-methyladenosine(37) in tRNA1(Val) + S-adenosyl-L-homocysteine + H(+)</text>
        <dbReference type="Rhea" id="RHEA:43160"/>
        <dbReference type="Rhea" id="RHEA-COMP:10369"/>
        <dbReference type="Rhea" id="RHEA-COMP:10370"/>
        <dbReference type="ChEBI" id="CHEBI:15378"/>
        <dbReference type="ChEBI" id="CHEBI:57856"/>
        <dbReference type="ChEBI" id="CHEBI:59789"/>
        <dbReference type="ChEBI" id="CHEBI:74411"/>
        <dbReference type="ChEBI" id="CHEBI:74449"/>
        <dbReference type="EC" id="2.1.1.223"/>
    </reaction>
</comment>
<dbReference type="EC" id="2.1.1.223" evidence="6"/>
<dbReference type="Proteomes" id="UP000184050">
    <property type="component" value="Unassembled WGS sequence"/>
</dbReference>
<evidence type="ECO:0000256" key="5">
    <source>
        <dbReference type="ARBA" id="ARBA00022694"/>
    </source>
</evidence>
<protein>
    <recommendedName>
        <fullName evidence="6">tRNA1(Val) (adenine(37)-N6)-methyltransferase</fullName>
        <ecNumber evidence="6">2.1.1.223</ecNumber>
    </recommendedName>
    <alternativeName>
        <fullName evidence="6">tRNA m6A37 methyltransferase</fullName>
    </alternativeName>
</protein>
<keyword evidence="9" id="KW-1185">Reference proteome</keyword>
<keyword evidence="5 6" id="KW-0819">tRNA processing</keyword>
<dbReference type="Pfam" id="PF05175">
    <property type="entry name" value="MTS"/>
    <property type="match status" value="1"/>
</dbReference>
<keyword evidence="2 6" id="KW-0489">Methyltransferase</keyword>
<dbReference type="GO" id="GO:0005737">
    <property type="term" value="C:cytoplasm"/>
    <property type="evidence" value="ECO:0007669"/>
    <property type="project" value="UniProtKB-SubCell"/>
</dbReference>
<evidence type="ECO:0000259" key="7">
    <source>
        <dbReference type="Pfam" id="PF05175"/>
    </source>
</evidence>
<sequence>MAHNTWFQFKQFKIIQEKAAMKVGTDGVLLGAWVNISEARTILDVGTGTGIIALMLAQRSQAKITGIEIEENAAAEATENARNSPWSNRISILHTSFQEFAATSQNQFDCIVSNPPYFANNIKSADKNLAVARHSDLLSFSDLAKAAKKLLTTNGKLALILPADNAPKFIETAKCSDLFLSFLTEVKPTPQKPANRWLMEFTQKPQPPEKTSLSIRNDDGKDFSPQYKMLTHNFYLKF</sequence>
<keyword evidence="3 6" id="KW-0808">Transferase</keyword>
<dbReference type="RefSeq" id="WP_073168597.1">
    <property type="nucleotide sequence ID" value="NZ_FQZE01000011.1"/>
</dbReference>
<dbReference type="InterPro" id="IPR002052">
    <property type="entry name" value="DNA_methylase_N6_adenine_CS"/>
</dbReference>
<reference evidence="8 9" key="1">
    <citation type="submission" date="2016-11" db="EMBL/GenBank/DDBJ databases">
        <authorList>
            <person name="Jaros S."/>
            <person name="Januszkiewicz K."/>
            <person name="Wedrychowicz H."/>
        </authorList>
    </citation>
    <scope>NUCLEOTIDE SEQUENCE [LARGE SCALE GENOMIC DNA]</scope>
    <source>
        <strain evidence="8 9">DSM 27063</strain>
    </source>
</reference>
<comment type="similarity">
    <text evidence="6">Belongs to the methyltransferase superfamily. tRNA (adenine-N(6)-)-methyltransferase family.</text>
</comment>
<organism evidence="8 9">
    <name type="scientific">Tangfeifania diversioriginum</name>
    <dbReference type="NCBI Taxonomy" id="1168035"/>
    <lineage>
        <taxon>Bacteria</taxon>
        <taxon>Pseudomonadati</taxon>
        <taxon>Bacteroidota</taxon>
        <taxon>Bacteroidia</taxon>
        <taxon>Marinilabiliales</taxon>
        <taxon>Prolixibacteraceae</taxon>
        <taxon>Tangfeifania</taxon>
    </lineage>
</organism>
<dbReference type="InterPro" id="IPR022882">
    <property type="entry name" value="tRNA_adenine-N6_MeTrfase"/>
</dbReference>
<dbReference type="GO" id="GO:0003676">
    <property type="term" value="F:nucleic acid binding"/>
    <property type="evidence" value="ECO:0007669"/>
    <property type="project" value="InterPro"/>
</dbReference>
<proteinExistence type="inferred from homology"/>
<dbReference type="STRING" id="1168035.SAMN05444280_11156"/>
<dbReference type="InterPro" id="IPR007848">
    <property type="entry name" value="Small_mtfrase_dom"/>
</dbReference>
<feature type="domain" description="Methyltransferase small" evidence="7">
    <location>
        <begin position="37"/>
        <end position="160"/>
    </location>
</feature>
<name>A0A1M6GNG6_9BACT</name>
<dbReference type="PANTHER" id="PTHR47739:SF1">
    <property type="entry name" value="TRNA1(VAL) (ADENINE(37)-N6)-METHYLTRANSFERASE"/>
    <property type="match status" value="1"/>
</dbReference>
<accession>A0A1M6GNG6</accession>
<evidence type="ECO:0000313" key="8">
    <source>
        <dbReference type="EMBL" id="SHJ11459.1"/>
    </source>
</evidence>
<dbReference type="EMBL" id="FQZE01000011">
    <property type="protein sequence ID" value="SHJ11459.1"/>
    <property type="molecule type" value="Genomic_DNA"/>
</dbReference>
<dbReference type="PANTHER" id="PTHR47739">
    <property type="entry name" value="TRNA1(VAL) (ADENINE(37)-N6)-METHYLTRANSFERASE"/>
    <property type="match status" value="1"/>
</dbReference>
<evidence type="ECO:0000256" key="1">
    <source>
        <dbReference type="ARBA" id="ARBA00022490"/>
    </source>
</evidence>
<dbReference type="GO" id="GO:0008033">
    <property type="term" value="P:tRNA processing"/>
    <property type="evidence" value="ECO:0007669"/>
    <property type="project" value="UniProtKB-UniRule"/>
</dbReference>
<dbReference type="InterPro" id="IPR029063">
    <property type="entry name" value="SAM-dependent_MTases_sf"/>
</dbReference>
<dbReference type="AlphaFoldDB" id="A0A1M6GNG6"/>
<evidence type="ECO:0000256" key="4">
    <source>
        <dbReference type="ARBA" id="ARBA00022691"/>
    </source>
</evidence>
<dbReference type="GO" id="GO:0016430">
    <property type="term" value="F:tRNA (adenine-N6)-methyltransferase activity"/>
    <property type="evidence" value="ECO:0007669"/>
    <property type="project" value="UniProtKB-UniRule"/>
</dbReference>
<dbReference type="Gene3D" id="3.40.50.150">
    <property type="entry name" value="Vaccinia Virus protein VP39"/>
    <property type="match status" value="1"/>
</dbReference>
<keyword evidence="4 6" id="KW-0949">S-adenosyl-L-methionine</keyword>